<dbReference type="Proteomes" id="UP001239994">
    <property type="component" value="Unassembled WGS sequence"/>
</dbReference>
<comment type="caution">
    <text evidence="2">The sequence shown here is derived from an EMBL/GenBank/DDBJ whole genome shotgun (WGS) entry which is preliminary data.</text>
</comment>
<accession>A0AAD8YZI1</accession>
<reference evidence="2" key="1">
    <citation type="submission" date="2023-03" db="EMBL/GenBank/DDBJ databases">
        <title>Electrophorus voltai genome.</title>
        <authorList>
            <person name="Bian C."/>
        </authorList>
    </citation>
    <scope>NUCLEOTIDE SEQUENCE</scope>
    <source>
        <strain evidence="2">CB-2022</strain>
        <tissue evidence="2">Muscle</tissue>
    </source>
</reference>
<name>A0AAD8YZI1_9TELE</name>
<feature type="compositionally biased region" description="Low complexity" evidence="1">
    <location>
        <begin position="20"/>
        <end position="34"/>
    </location>
</feature>
<proteinExistence type="predicted"/>
<protein>
    <submittedName>
        <fullName evidence="2">Uncharacterized protein</fullName>
    </submittedName>
</protein>
<feature type="compositionally biased region" description="Basic and acidic residues" evidence="1">
    <location>
        <begin position="383"/>
        <end position="397"/>
    </location>
</feature>
<dbReference type="AlphaFoldDB" id="A0AAD8YZI1"/>
<feature type="compositionally biased region" description="Low complexity" evidence="1">
    <location>
        <begin position="335"/>
        <end position="354"/>
    </location>
</feature>
<evidence type="ECO:0000313" key="2">
    <source>
        <dbReference type="EMBL" id="KAK1790213.1"/>
    </source>
</evidence>
<feature type="compositionally biased region" description="Low complexity" evidence="1">
    <location>
        <begin position="71"/>
        <end position="108"/>
    </location>
</feature>
<organism evidence="2 3">
    <name type="scientific">Electrophorus voltai</name>
    <dbReference type="NCBI Taxonomy" id="2609070"/>
    <lineage>
        <taxon>Eukaryota</taxon>
        <taxon>Metazoa</taxon>
        <taxon>Chordata</taxon>
        <taxon>Craniata</taxon>
        <taxon>Vertebrata</taxon>
        <taxon>Euteleostomi</taxon>
        <taxon>Actinopterygii</taxon>
        <taxon>Neopterygii</taxon>
        <taxon>Teleostei</taxon>
        <taxon>Ostariophysi</taxon>
        <taxon>Gymnotiformes</taxon>
        <taxon>Gymnotoidei</taxon>
        <taxon>Gymnotidae</taxon>
        <taxon>Electrophorus</taxon>
    </lineage>
</organism>
<gene>
    <name evidence="2" type="ORF">P4O66_014129</name>
</gene>
<feature type="region of interest" description="Disordered" evidence="1">
    <location>
        <begin position="333"/>
        <end position="397"/>
    </location>
</feature>
<keyword evidence="3" id="KW-1185">Reference proteome</keyword>
<evidence type="ECO:0000256" key="1">
    <source>
        <dbReference type="SAM" id="MobiDB-lite"/>
    </source>
</evidence>
<evidence type="ECO:0000313" key="3">
    <source>
        <dbReference type="Proteomes" id="UP001239994"/>
    </source>
</evidence>
<sequence>MYLDAFAPSPGDGPVGGGAPAAAADACAGSDPWAPSEGSAEVVPELDLFAMKPAEGSTAAESPDGEELGITPSAASSSAPSEAPGGTSSSAPIAAPASSTTTASTAESTAPPALDIFGDIFDSVPEQSASTESKAAVTPTANVDLFGADAFGEPAGEPQTTIAAADLLGGLISPVAPAVAPIGAAPVPSAAQDDLLESAFDAFAPAPTTSIPAEAAPASTAPSRGFDTSVFDGLGDLLMPAITPQSTGGTPIAATGTPTAPSVVLPAAPTMMPTMMPTAAPPPKAIGSDLDSSLANLVGSTSYKALAMLPLLEDSEKKLTGGANWTPQVALSSWGTPTAQVPGAPGATTGTPPVGAMPPPMGAQSGFGMLSPGPAAQSPKKPPTKDPLADLNIKDFL</sequence>
<feature type="region of interest" description="Disordered" evidence="1">
    <location>
        <begin position="1"/>
        <end position="108"/>
    </location>
</feature>
<dbReference type="EMBL" id="JAROKS010000021">
    <property type="protein sequence ID" value="KAK1790213.1"/>
    <property type="molecule type" value="Genomic_DNA"/>
</dbReference>